<gene>
    <name evidence="2" type="ORF">ENK01_04245</name>
</gene>
<keyword evidence="2" id="KW-0378">Hydrolase</keyword>
<organism evidence="2">
    <name type="scientific">Hellea balneolensis</name>
    <dbReference type="NCBI Taxonomy" id="287478"/>
    <lineage>
        <taxon>Bacteria</taxon>
        <taxon>Pseudomonadati</taxon>
        <taxon>Pseudomonadota</taxon>
        <taxon>Alphaproteobacteria</taxon>
        <taxon>Maricaulales</taxon>
        <taxon>Robiginitomaculaceae</taxon>
        <taxon>Hellea</taxon>
    </lineage>
</organism>
<dbReference type="GO" id="GO:0016787">
    <property type="term" value="F:hydrolase activity"/>
    <property type="evidence" value="ECO:0007669"/>
    <property type="project" value="UniProtKB-KW"/>
</dbReference>
<protein>
    <submittedName>
        <fullName evidence="2">Alpha/beta hydrolase</fullName>
    </submittedName>
</protein>
<name>A0A7V5U1N1_9PROT</name>
<dbReference type="Proteomes" id="UP000885806">
    <property type="component" value="Unassembled WGS sequence"/>
</dbReference>
<comment type="caution">
    <text evidence="2">The sequence shown here is derived from an EMBL/GenBank/DDBJ whole genome shotgun (WGS) entry which is preliminary data.</text>
</comment>
<feature type="non-terminal residue" evidence="2">
    <location>
        <position position="1"/>
    </location>
</feature>
<reference evidence="2" key="1">
    <citation type="journal article" date="2020" name="mSystems">
        <title>Genome- and Community-Level Interaction Insights into Carbon Utilization and Element Cycling Functions of Hydrothermarchaeota in Hydrothermal Sediment.</title>
        <authorList>
            <person name="Zhou Z."/>
            <person name="Liu Y."/>
            <person name="Xu W."/>
            <person name="Pan J."/>
            <person name="Luo Z.H."/>
            <person name="Li M."/>
        </authorList>
    </citation>
    <scope>NUCLEOTIDE SEQUENCE [LARGE SCALE GENOMIC DNA]</scope>
    <source>
        <strain evidence="2">HyVt-538</strain>
    </source>
</reference>
<dbReference type="Gene3D" id="3.40.50.1820">
    <property type="entry name" value="alpha/beta hydrolase"/>
    <property type="match status" value="1"/>
</dbReference>
<dbReference type="InterPro" id="IPR022742">
    <property type="entry name" value="Hydrolase_4"/>
</dbReference>
<dbReference type="InterPro" id="IPR029058">
    <property type="entry name" value="AB_hydrolase_fold"/>
</dbReference>
<evidence type="ECO:0000313" key="2">
    <source>
        <dbReference type="EMBL" id="HHI89145.1"/>
    </source>
</evidence>
<dbReference type="Pfam" id="PF12146">
    <property type="entry name" value="Hydrolase_4"/>
    <property type="match status" value="1"/>
</dbReference>
<dbReference type="SUPFAM" id="SSF53474">
    <property type="entry name" value="alpha/beta-Hydrolases"/>
    <property type="match status" value="1"/>
</dbReference>
<dbReference type="EMBL" id="DROP01000286">
    <property type="protein sequence ID" value="HHI89145.1"/>
    <property type="molecule type" value="Genomic_DNA"/>
</dbReference>
<proteinExistence type="predicted"/>
<sequence>KRLRVGPPTFGWIAAALKAMKFVRKNAEHLKIPALIVSCGGDPIVTPRSIAEFAEKAGADYLNIPGCLHEILLEKDEYRQVFWQAFDAFLDKHGL</sequence>
<dbReference type="AlphaFoldDB" id="A0A7V5U1N1"/>
<evidence type="ECO:0000259" key="1">
    <source>
        <dbReference type="Pfam" id="PF12146"/>
    </source>
</evidence>
<accession>A0A7V5U1N1</accession>
<feature type="domain" description="Serine aminopeptidase S33" evidence="1">
    <location>
        <begin position="3"/>
        <end position="76"/>
    </location>
</feature>